<dbReference type="SUPFAM" id="SSF53756">
    <property type="entry name" value="UDP-Glycosyltransferase/glycogen phosphorylase"/>
    <property type="match status" value="1"/>
</dbReference>
<keyword evidence="1" id="KW-0328">Glycosyltransferase</keyword>
<sequence>MSAPDSPLAHLRALRRRLAPGLSGPVGKLLPPAFALLAGLRHRAGGLAPSGPIIVAGFHGSVLGIGEAARSLSATLRSAGFEVIDWDVSALFGHERRIEAGDPTPPAAGSGTLIAHMNPPELLQLIALHGAGALKGRRVIGYWAWELEHLPRSWRPAFRHVDEVWAPSRFTAEAVEEVAPQGMPIRVLPHPLDPTDLAPDQARFDFPEDAVIVLSAFDLRSTLARKNPLAAIEAFKRAASRSSSNALLVLKTVGADAATPLLAQINAAIGGARNIRLFNGVLSPDDRDRLVASADIILSLHRSEGFGLWLAEGMLAGKPVVATAWSGNMDFMTPKTAAMIPARLVAVDDRQGMYAGGRWAEADLDAAEARLVELIDSADARRAMGAAARDHAARTLAPSRWARMLKTWLQP</sequence>
<dbReference type="EMBL" id="CP158375">
    <property type="protein sequence ID" value="XDO98541.1"/>
    <property type="molecule type" value="Genomic_DNA"/>
</dbReference>
<dbReference type="EC" id="2.4.-.-" evidence="1"/>
<organism evidence="1">
    <name type="scientific">Caulobacter sp. 73W</name>
    <dbReference type="NCBI Taxonomy" id="3161137"/>
    <lineage>
        <taxon>Bacteria</taxon>
        <taxon>Pseudomonadati</taxon>
        <taxon>Pseudomonadota</taxon>
        <taxon>Alphaproteobacteria</taxon>
        <taxon>Caulobacterales</taxon>
        <taxon>Caulobacteraceae</taxon>
        <taxon>Caulobacter</taxon>
    </lineage>
</organism>
<dbReference type="RefSeq" id="WP_369062416.1">
    <property type="nucleotide sequence ID" value="NZ_CP158375.1"/>
</dbReference>
<accession>A0AB39KZD5</accession>
<keyword evidence="1" id="KW-0808">Transferase</keyword>
<dbReference type="GO" id="GO:0016757">
    <property type="term" value="F:glycosyltransferase activity"/>
    <property type="evidence" value="ECO:0007669"/>
    <property type="project" value="UniProtKB-KW"/>
</dbReference>
<dbReference type="PANTHER" id="PTHR46656">
    <property type="entry name" value="PUTATIVE-RELATED"/>
    <property type="match status" value="1"/>
</dbReference>
<protein>
    <submittedName>
        <fullName evidence="1">Glycosyltransferase</fullName>
        <ecNumber evidence="1">2.4.-.-</ecNumber>
    </submittedName>
</protein>
<reference evidence="1" key="1">
    <citation type="submission" date="2024-06" db="EMBL/GenBank/DDBJ databases">
        <title>Caulobacter inopinatus, sp. nov.</title>
        <authorList>
            <person name="Donachie S.P."/>
        </authorList>
    </citation>
    <scope>NUCLEOTIDE SEQUENCE</scope>
    <source>
        <strain evidence="1">73W</strain>
    </source>
</reference>
<gene>
    <name evidence="1" type="ORF">ABOZ73_09025</name>
</gene>
<dbReference type="Pfam" id="PF13692">
    <property type="entry name" value="Glyco_trans_1_4"/>
    <property type="match status" value="1"/>
</dbReference>
<dbReference type="PANTHER" id="PTHR46656:SF3">
    <property type="entry name" value="PUTATIVE-RELATED"/>
    <property type="match status" value="1"/>
</dbReference>
<evidence type="ECO:0000313" key="1">
    <source>
        <dbReference type="EMBL" id="XDO98541.1"/>
    </source>
</evidence>
<name>A0AB39KZD5_9CAUL</name>
<dbReference type="AlphaFoldDB" id="A0AB39KZD5"/>
<dbReference type="CDD" id="cd01635">
    <property type="entry name" value="Glycosyltransferase_GTB-type"/>
    <property type="match status" value="1"/>
</dbReference>
<dbReference type="Gene3D" id="3.40.50.2000">
    <property type="entry name" value="Glycogen Phosphorylase B"/>
    <property type="match status" value="1"/>
</dbReference>
<proteinExistence type="predicted"/>